<reference evidence="5" key="1">
    <citation type="submission" date="2010-05" db="EMBL/GenBank/DDBJ databases">
        <title>The genome sequence of Magnaporthe poae strain ATCC 64411.</title>
        <authorList>
            <person name="Ma L.-J."/>
            <person name="Dead R."/>
            <person name="Young S."/>
            <person name="Zeng Q."/>
            <person name="Koehrsen M."/>
            <person name="Alvarado L."/>
            <person name="Berlin A."/>
            <person name="Chapman S.B."/>
            <person name="Chen Z."/>
            <person name="Freedman E."/>
            <person name="Gellesch M."/>
            <person name="Goldberg J."/>
            <person name="Griggs A."/>
            <person name="Gujja S."/>
            <person name="Heilman E.R."/>
            <person name="Heiman D."/>
            <person name="Hepburn T."/>
            <person name="Howarth C."/>
            <person name="Jen D."/>
            <person name="Larson L."/>
            <person name="Mehta T."/>
            <person name="Neiman D."/>
            <person name="Pearson M."/>
            <person name="Roberts A."/>
            <person name="Saif S."/>
            <person name="Shea T."/>
            <person name="Shenoy N."/>
            <person name="Sisk P."/>
            <person name="Stolte C."/>
            <person name="Sykes S."/>
            <person name="Walk T."/>
            <person name="White J."/>
            <person name="Yandava C."/>
            <person name="Haas B."/>
            <person name="Nusbaum C."/>
            <person name="Birren B."/>
        </authorList>
    </citation>
    <scope>NUCLEOTIDE SEQUENCE [LARGE SCALE GENOMIC DNA]</scope>
    <source>
        <strain evidence="5">ATCC 64411 / 73-15</strain>
    </source>
</reference>
<keyword evidence="5" id="KW-1185">Reference proteome</keyword>
<evidence type="ECO:0000313" key="4">
    <source>
        <dbReference type="EnsemblFungi" id="MAPG_10721T0"/>
    </source>
</evidence>
<dbReference type="VEuPathDB" id="FungiDB:MAPG_10721"/>
<protein>
    <recommendedName>
        <fullName evidence="2">PD-(D/E)XK nuclease-like domain-containing protein</fullName>
    </recommendedName>
</protein>
<reference evidence="3" key="3">
    <citation type="submission" date="2011-03" db="EMBL/GenBank/DDBJ databases">
        <title>Annotation of Magnaporthe poae ATCC 64411.</title>
        <authorList>
            <person name="Ma L.-J."/>
            <person name="Dead R."/>
            <person name="Young S.K."/>
            <person name="Zeng Q."/>
            <person name="Gargeya S."/>
            <person name="Fitzgerald M."/>
            <person name="Haas B."/>
            <person name="Abouelleil A."/>
            <person name="Alvarado L."/>
            <person name="Arachchi H.M."/>
            <person name="Berlin A."/>
            <person name="Brown A."/>
            <person name="Chapman S.B."/>
            <person name="Chen Z."/>
            <person name="Dunbar C."/>
            <person name="Freedman E."/>
            <person name="Gearin G."/>
            <person name="Gellesch M."/>
            <person name="Goldberg J."/>
            <person name="Griggs A."/>
            <person name="Gujja S."/>
            <person name="Heiman D."/>
            <person name="Howarth C."/>
            <person name="Larson L."/>
            <person name="Lui A."/>
            <person name="MacDonald P.J.P."/>
            <person name="Mehta T."/>
            <person name="Montmayeur A."/>
            <person name="Murphy C."/>
            <person name="Neiman D."/>
            <person name="Pearson M."/>
            <person name="Priest M."/>
            <person name="Roberts A."/>
            <person name="Saif S."/>
            <person name="Shea T."/>
            <person name="Shenoy N."/>
            <person name="Sisk P."/>
            <person name="Stolte C."/>
            <person name="Sykes S."/>
            <person name="Yandava C."/>
            <person name="Wortman J."/>
            <person name="Nusbaum C."/>
            <person name="Birren B."/>
        </authorList>
    </citation>
    <scope>NUCLEOTIDE SEQUENCE</scope>
    <source>
        <strain evidence="3">ATCC 64411</strain>
    </source>
</reference>
<proteinExistence type="predicted"/>
<dbReference type="Pfam" id="PF20516">
    <property type="entry name" value="PDDEXK_12"/>
    <property type="match status" value="1"/>
</dbReference>
<reference evidence="4" key="5">
    <citation type="submission" date="2015-06" db="UniProtKB">
        <authorList>
            <consortium name="EnsemblFungi"/>
        </authorList>
    </citation>
    <scope>IDENTIFICATION</scope>
    <source>
        <strain evidence="4">ATCC 64411</strain>
    </source>
</reference>
<dbReference type="OrthoDB" id="4161186at2759"/>
<evidence type="ECO:0000256" key="1">
    <source>
        <dbReference type="SAM" id="MobiDB-lite"/>
    </source>
</evidence>
<gene>
    <name evidence="3" type="ORF">MAPG_10721</name>
</gene>
<accession>A0A0C4EDC6</accession>
<sequence length="442" mass="48349">MDERRFLQWLSGVPSCAAPDRPRPDGRKRKLQTPPSHDPDVDTDTMETPAKRHQGAATGPGDDQTPRPARQRPSALASSLPSTSSKPSRTDSSRGSPIKRKRAMKSGDEPLTTMSFAGAGRQGKMLPTALRRLELDFKKANGGMPIISWSRKAEIEAAGASGESILEHHFLPPPSPEAKNADAESPAFSDVLEIWETAGQYAAMSFDDASARVPDRELLPPTCPIGKVIDFCVAMDPGWTPGHANASEDADMSNVALESPQLTINHATETEAAAAVRLLKSMQHNWSINHTDHLPLTEYPIALSIELKRSDGNAVESETQLGVWQFAHWKMLGLLAETEFDGRPPVVGALESLEFLPGIYIVGHQWRFAATVKNMATGHVTQLIDGTFGNTADIHGIYCIIWGLRRLARYLTEEYWTWFKDKILRLSPSETDGGHSSSASCL</sequence>
<feature type="region of interest" description="Disordered" evidence="1">
    <location>
        <begin position="1"/>
        <end position="115"/>
    </location>
</feature>
<organism evidence="4 5">
    <name type="scientific">Magnaporthiopsis poae (strain ATCC 64411 / 73-15)</name>
    <name type="common">Kentucky bluegrass fungus</name>
    <name type="synonym">Magnaporthe poae</name>
    <dbReference type="NCBI Taxonomy" id="644358"/>
    <lineage>
        <taxon>Eukaryota</taxon>
        <taxon>Fungi</taxon>
        <taxon>Dikarya</taxon>
        <taxon>Ascomycota</taxon>
        <taxon>Pezizomycotina</taxon>
        <taxon>Sordariomycetes</taxon>
        <taxon>Sordariomycetidae</taxon>
        <taxon>Magnaporthales</taxon>
        <taxon>Magnaporthaceae</taxon>
        <taxon>Magnaporthiopsis</taxon>
    </lineage>
</organism>
<reference evidence="3" key="2">
    <citation type="submission" date="2010-05" db="EMBL/GenBank/DDBJ databases">
        <title>The Genome Sequence of Magnaporthe poae strain ATCC 64411.</title>
        <authorList>
            <consortium name="The Broad Institute Genome Sequencing Platform"/>
            <consortium name="Broad Institute Genome Sequencing Center for Infectious Disease"/>
            <person name="Ma L.-J."/>
            <person name="Dead R."/>
            <person name="Young S."/>
            <person name="Zeng Q."/>
            <person name="Koehrsen M."/>
            <person name="Alvarado L."/>
            <person name="Berlin A."/>
            <person name="Chapman S.B."/>
            <person name="Chen Z."/>
            <person name="Freedman E."/>
            <person name="Gellesch M."/>
            <person name="Goldberg J."/>
            <person name="Griggs A."/>
            <person name="Gujja S."/>
            <person name="Heilman E.R."/>
            <person name="Heiman D."/>
            <person name="Hepburn T."/>
            <person name="Howarth C."/>
            <person name="Jen D."/>
            <person name="Larson L."/>
            <person name="Mehta T."/>
            <person name="Neiman D."/>
            <person name="Pearson M."/>
            <person name="Roberts A."/>
            <person name="Saif S."/>
            <person name="Shea T."/>
            <person name="Shenoy N."/>
            <person name="Sisk P."/>
            <person name="Stolte C."/>
            <person name="Sykes S."/>
            <person name="Walk T."/>
            <person name="White J."/>
            <person name="Yandava C."/>
            <person name="Haas B."/>
            <person name="Nusbaum C."/>
            <person name="Birren B."/>
        </authorList>
    </citation>
    <scope>NUCLEOTIDE SEQUENCE</scope>
    <source>
        <strain evidence="3">ATCC 64411</strain>
    </source>
</reference>
<dbReference type="eggNOG" id="ENOG502SSXD">
    <property type="taxonomic scope" value="Eukaryota"/>
</dbReference>
<dbReference type="Proteomes" id="UP000011715">
    <property type="component" value="Unassembled WGS sequence"/>
</dbReference>
<dbReference type="InterPro" id="IPR046797">
    <property type="entry name" value="PDDEXK_12"/>
</dbReference>
<reference evidence="4" key="4">
    <citation type="journal article" date="2015" name="G3 (Bethesda)">
        <title>Genome sequences of three phytopathogenic species of the Magnaporthaceae family of fungi.</title>
        <authorList>
            <person name="Okagaki L.H."/>
            <person name="Nunes C.C."/>
            <person name="Sailsbery J."/>
            <person name="Clay B."/>
            <person name="Brown D."/>
            <person name="John T."/>
            <person name="Oh Y."/>
            <person name="Young N."/>
            <person name="Fitzgerald M."/>
            <person name="Haas B.J."/>
            <person name="Zeng Q."/>
            <person name="Young S."/>
            <person name="Adiconis X."/>
            <person name="Fan L."/>
            <person name="Levin J.Z."/>
            <person name="Mitchell T.K."/>
            <person name="Okubara P.A."/>
            <person name="Farman M.L."/>
            <person name="Kohn L.M."/>
            <person name="Birren B."/>
            <person name="Ma L.-J."/>
            <person name="Dean R.A."/>
        </authorList>
    </citation>
    <scope>NUCLEOTIDE SEQUENCE</scope>
    <source>
        <strain evidence="4">ATCC 64411 / 73-15</strain>
    </source>
</reference>
<name>A0A0C4EDC6_MAGP6</name>
<dbReference type="EMBL" id="GL876978">
    <property type="protein sequence ID" value="KLU91772.1"/>
    <property type="molecule type" value="Genomic_DNA"/>
</dbReference>
<dbReference type="AlphaFoldDB" id="A0A0C4EDC6"/>
<dbReference type="EMBL" id="ADBL01002650">
    <property type="status" value="NOT_ANNOTATED_CDS"/>
    <property type="molecule type" value="Genomic_DNA"/>
</dbReference>
<feature type="domain" description="PD-(D/E)XK nuclease-like" evidence="2">
    <location>
        <begin position="179"/>
        <end position="416"/>
    </location>
</feature>
<evidence type="ECO:0000313" key="5">
    <source>
        <dbReference type="Proteomes" id="UP000011715"/>
    </source>
</evidence>
<evidence type="ECO:0000259" key="2">
    <source>
        <dbReference type="Pfam" id="PF20516"/>
    </source>
</evidence>
<dbReference type="STRING" id="644358.A0A0C4EDC6"/>
<feature type="compositionally biased region" description="Low complexity" evidence="1">
    <location>
        <begin position="72"/>
        <end position="87"/>
    </location>
</feature>
<dbReference type="EnsemblFungi" id="MAPG_10721T0">
    <property type="protein sequence ID" value="MAPG_10721T0"/>
    <property type="gene ID" value="MAPG_10721"/>
</dbReference>
<evidence type="ECO:0000313" key="3">
    <source>
        <dbReference type="EMBL" id="KLU91772.1"/>
    </source>
</evidence>